<feature type="compositionally biased region" description="Polar residues" evidence="9">
    <location>
        <begin position="458"/>
        <end position="469"/>
    </location>
</feature>
<feature type="region of interest" description="Disordered" evidence="9">
    <location>
        <begin position="893"/>
        <end position="917"/>
    </location>
</feature>
<dbReference type="GO" id="GO:0003723">
    <property type="term" value="F:RNA binding"/>
    <property type="evidence" value="ECO:0007669"/>
    <property type="project" value="UniProtKB-UniRule"/>
</dbReference>
<evidence type="ECO:0008006" key="15">
    <source>
        <dbReference type="Google" id="ProtNLM"/>
    </source>
</evidence>
<dbReference type="Pfam" id="PF01485">
    <property type="entry name" value="IBR"/>
    <property type="match status" value="1"/>
</dbReference>
<feature type="zinc finger region" description="C3H1-type" evidence="8">
    <location>
        <begin position="287"/>
        <end position="315"/>
    </location>
</feature>
<dbReference type="InterPro" id="IPR041367">
    <property type="entry name" value="Znf-CCCH_4"/>
</dbReference>
<dbReference type="Pfam" id="PF18044">
    <property type="entry name" value="zf-CCCH_4"/>
    <property type="match status" value="2"/>
</dbReference>
<feature type="domain" description="C3H1-type" evidence="11">
    <location>
        <begin position="287"/>
        <end position="315"/>
    </location>
</feature>
<feature type="zinc finger region" description="C3H1-type" evidence="8">
    <location>
        <begin position="863"/>
        <end position="890"/>
    </location>
</feature>
<dbReference type="SUPFAM" id="SSF57850">
    <property type="entry name" value="RING/U-box"/>
    <property type="match status" value="2"/>
</dbReference>
<feature type="zinc finger region" description="C3H1-type" evidence="8">
    <location>
        <begin position="3"/>
        <end position="27"/>
    </location>
</feature>
<keyword evidence="6 8" id="KW-0862">Zinc</keyword>
<evidence type="ECO:0000256" key="8">
    <source>
        <dbReference type="PROSITE-ProRule" id="PRU00723"/>
    </source>
</evidence>
<accession>A0A8H5D3I4</accession>
<keyword evidence="4 8" id="KW-0863">Zinc-finger</keyword>
<dbReference type="InterPro" id="IPR012677">
    <property type="entry name" value="Nucleotide-bd_a/b_plait_sf"/>
</dbReference>
<evidence type="ECO:0000259" key="12">
    <source>
        <dbReference type="PROSITE" id="PS51873"/>
    </source>
</evidence>
<feature type="compositionally biased region" description="Low complexity" evidence="9">
    <location>
        <begin position="521"/>
        <end position="530"/>
    </location>
</feature>
<feature type="domain" description="C3H1-type" evidence="11">
    <location>
        <begin position="388"/>
        <end position="415"/>
    </location>
</feature>
<dbReference type="EMBL" id="JAACJM010000069">
    <property type="protein sequence ID" value="KAF5351532.1"/>
    <property type="molecule type" value="Genomic_DNA"/>
</dbReference>
<keyword evidence="14" id="KW-1185">Reference proteome</keyword>
<dbReference type="PROSITE" id="PS50103">
    <property type="entry name" value="ZF_C3H1"/>
    <property type="match status" value="9"/>
</dbReference>
<feature type="compositionally biased region" description="Basic and acidic residues" evidence="9">
    <location>
        <begin position="574"/>
        <end position="625"/>
    </location>
</feature>
<evidence type="ECO:0000259" key="11">
    <source>
        <dbReference type="PROSITE" id="PS50103"/>
    </source>
</evidence>
<dbReference type="Gene3D" id="3.30.1370.210">
    <property type="match status" value="1"/>
</dbReference>
<feature type="zinc finger region" description="C3H1-type" evidence="8">
    <location>
        <begin position="422"/>
        <end position="449"/>
    </location>
</feature>
<evidence type="ECO:0000256" key="5">
    <source>
        <dbReference type="ARBA" id="ARBA00022786"/>
    </source>
</evidence>
<feature type="zinc finger region" description="C3H1-type" evidence="8">
    <location>
        <begin position="29"/>
        <end position="56"/>
    </location>
</feature>
<dbReference type="InterPro" id="IPR044066">
    <property type="entry name" value="TRIAD_supradom"/>
</dbReference>
<name>A0A8H5D3I4_9AGAR</name>
<feature type="domain" description="C3H1-type" evidence="11">
    <location>
        <begin position="348"/>
        <end position="370"/>
    </location>
</feature>
<feature type="region of interest" description="Disordered" evidence="9">
    <location>
        <begin position="165"/>
        <end position="226"/>
    </location>
</feature>
<dbReference type="InterPro" id="IPR017907">
    <property type="entry name" value="Znf_RING_CS"/>
</dbReference>
<feature type="region of interest" description="Disordered" evidence="9">
    <location>
        <begin position="698"/>
        <end position="718"/>
    </location>
</feature>
<evidence type="ECO:0000256" key="7">
    <source>
        <dbReference type="PROSITE-ProRule" id="PRU00176"/>
    </source>
</evidence>
<dbReference type="InterPro" id="IPR013083">
    <property type="entry name" value="Znf_RING/FYVE/PHD"/>
</dbReference>
<dbReference type="GO" id="GO:0061630">
    <property type="term" value="F:ubiquitin protein ligase activity"/>
    <property type="evidence" value="ECO:0007669"/>
    <property type="project" value="UniProtKB-EC"/>
</dbReference>
<dbReference type="CDD" id="cd00590">
    <property type="entry name" value="RRM_SF"/>
    <property type="match status" value="1"/>
</dbReference>
<feature type="zinc finger region" description="C3H1-type" evidence="8">
    <location>
        <begin position="388"/>
        <end position="415"/>
    </location>
</feature>
<dbReference type="Pfam" id="PF00076">
    <property type="entry name" value="RRM_1"/>
    <property type="match status" value="1"/>
</dbReference>
<dbReference type="PROSITE" id="PS50102">
    <property type="entry name" value="RRM"/>
    <property type="match status" value="1"/>
</dbReference>
<feature type="compositionally biased region" description="Basic and acidic residues" evidence="9">
    <location>
        <begin position="557"/>
        <end position="566"/>
    </location>
</feature>
<dbReference type="InterPro" id="IPR002867">
    <property type="entry name" value="IBR_dom"/>
</dbReference>
<dbReference type="CDD" id="cd20335">
    <property type="entry name" value="BRcat_RBR"/>
    <property type="match status" value="1"/>
</dbReference>
<evidence type="ECO:0000256" key="6">
    <source>
        <dbReference type="ARBA" id="ARBA00022833"/>
    </source>
</evidence>
<organism evidence="13 14">
    <name type="scientific">Tetrapyrgos nigripes</name>
    <dbReference type="NCBI Taxonomy" id="182062"/>
    <lineage>
        <taxon>Eukaryota</taxon>
        <taxon>Fungi</taxon>
        <taxon>Dikarya</taxon>
        <taxon>Basidiomycota</taxon>
        <taxon>Agaricomycotina</taxon>
        <taxon>Agaricomycetes</taxon>
        <taxon>Agaricomycetidae</taxon>
        <taxon>Agaricales</taxon>
        <taxon>Marasmiineae</taxon>
        <taxon>Marasmiaceae</taxon>
        <taxon>Tetrapyrgos</taxon>
    </lineage>
</organism>
<feature type="region of interest" description="Disordered" evidence="9">
    <location>
        <begin position="455"/>
        <end position="679"/>
    </location>
</feature>
<feature type="compositionally biased region" description="Polar residues" evidence="9">
    <location>
        <begin position="168"/>
        <end position="181"/>
    </location>
</feature>
<feature type="zinc finger region" description="C3H1-type" evidence="8">
    <location>
        <begin position="348"/>
        <end position="370"/>
    </location>
</feature>
<dbReference type="Gene3D" id="3.30.40.10">
    <property type="entry name" value="Zinc/RING finger domain, C3HC4 (zinc finger)"/>
    <property type="match status" value="1"/>
</dbReference>
<dbReference type="SMART" id="SM00356">
    <property type="entry name" value="ZnF_C3H1"/>
    <property type="match status" value="9"/>
</dbReference>
<dbReference type="Gene3D" id="4.10.1000.10">
    <property type="entry name" value="Zinc finger, CCCH-type"/>
    <property type="match status" value="3"/>
</dbReference>
<evidence type="ECO:0000313" key="14">
    <source>
        <dbReference type="Proteomes" id="UP000559256"/>
    </source>
</evidence>
<evidence type="ECO:0000256" key="2">
    <source>
        <dbReference type="ARBA" id="ARBA00022723"/>
    </source>
</evidence>
<dbReference type="InterPro" id="IPR000504">
    <property type="entry name" value="RRM_dom"/>
</dbReference>
<evidence type="ECO:0000256" key="3">
    <source>
        <dbReference type="ARBA" id="ARBA00022737"/>
    </source>
</evidence>
<evidence type="ECO:0000256" key="4">
    <source>
        <dbReference type="ARBA" id="ARBA00022771"/>
    </source>
</evidence>
<keyword evidence="5" id="KW-0833">Ubl conjugation pathway</keyword>
<evidence type="ECO:0000313" key="13">
    <source>
        <dbReference type="EMBL" id="KAF5351532.1"/>
    </source>
</evidence>
<gene>
    <name evidence="13" type="ORF">D9758_007218</name>
</gene>
<dbReference type="Pfam" id="PF00097">
    <property type="entry name" value="zf-C3HC4"/>
    <property type="match status" value="1"/>
</dbReference>
<dbReference type="Proteomes" id="UP000559256">
    <property type="component" value="Unassembled WGS sequence"/>
</dbReference>
<dbReference type="InterPro" id="IPR000571">
    <property type="entry name" value="Znf_CCCH"/>
</dbReference>
<sequence length="1570" mass="172477">MSTSQRLSCSFFRIGACKKGEACPFSHQPPSRSICTFFQKGNCSFGEKCKNIHDNSQVSRSKKDTPCSFYASGNCNKGGDCEFVHEAPNPAVLPAQVTRSKKDAPCSFYASGNCNKGDDCDFVHEAPNPAVLSALSTPSLTQEMSLLPANASQAENRVLLLEAPPQRPASTAEGSPCSDTSQGHRGERSPTAVDSTRRIPPSDSFTRDPDTQSDNQPPSDQYRPCATYPQPTFVVVAPPYVDPNVQRAYGQALVPHINYPYVPYNPYTSMPYPHALPASAMTIPSPSNNTDLCQYLSRQGGCPLGSQCAFRHHLTPDEYRAATGQPRSASSHADDQIQQLDSIPLGHACKFFAKGVCNKGSQCPFRHDALPNSPLSPTASDSHVQPSAKMPIRCHFYAKNSCRNGDSCPYLHETDEVKKDENVRLKPCRYFAEGKCHRGNKCTFAHDGADKFMAAGPSRNSIPEGTSASGELKKDTYGWDTSTVDDGWGVSGTSADSWNGPQGSSSSAAPTQNDNWNTTQDALASTSAAADGGGGCDGWGAPPSNDNTRRDKFNKRPQNDVQRDRTNSNSRKKSWNDSRSRKEKVKEKVWDREPFYGRDKEKEKRALRENAIGRRSSGDDSRKVDNPCSGGSKSRSTSGANTPSGRRSLPGFTDDESQYPQSGSSSEPSSVGGVTTPELSTNWSTITTVSLGDTTYSTSRPAFEIDPIPESSQEQEPSIEDFTRWGISVAQAVDIISSRKKDVCSPAISAPRSPASAMSTVQNASEPPSHAIPDIPVLSTSSEHTSEDACVAGSSSTDIEEVVMQSPDLQNEAEDGTYQPENNTHCTGTVQVSTSWADDEDDNTWAPQSWGTDDTQEAVPVTRKYDSQCLRFAQGYCPYGDTCMYLHISDDDLQGPKSSDEPPLPRSDCADDSSAHTSDDELAMSYGLDESISHQATLFHCHAEFGPGVALVQMRTPFESTIINLSNLPLQTSDESIYQLVAPFGEVVGEILMDFGNQTASARVEFRECEQAVDTVRQLNGIDFRSAQLVVNLETLAPVEYNWQPTKDSRCIRISYPTPSRLAWAYFDTVSSAKAAAEELDGKLFEGKKISAAFTRIRKGQTHSFPIKIDGLPPNADKSSLSMFLAQFQFKPPTTLSVASPTYTRTADTKEQIRRLVEAYGVIEELVEVPYDLMESRVTTLIQFSSEAAAVEAVNTLHNAEVDFLGKNKISVRHTYHQKYILTPEMGQPIRGELEQSREVLQEHDCTVRWEERPDAFIVFMFCLDAAKFARAMKTLEPVVRGKVMLDKEDKGPLWDDYFDHPSSTKFLDKLNGTDKFLLRDFRTRRVLVFGDLEKARQSVFSILDKVHDLQFSVDVEERGRIAGLLNGGLEELENIGFGANKLSFDFVTRTLVVRGKIDDSCTVDQKVTDYQLSMAEDGSGCEICSLAPTKPVSLPCAHTYCRRCLGLYVKSMIGPNFVPLKCLAKRDDGAMCNLDIPYHLIQKLLSQEELNDLFEISFLHFINDAEKRTEYRLCPSPSCQTVYRVGQPGTIVRCPGCLTWLCAHCQVEVHEGLSCADYSNIISESGGAS</sequence>
<dbReference type="PANTHER" id="PTHR11224">
    <property type="entry name" value="MAKORIN-RELATED"/>
    <property type="match status" value="1"/>
</dbReference>
<dbReference type="PANTHER" id="PTHR11224:SF10">
    <property type="entry name" value="IP09428P-RELATED"/>
    <property type="match status" value="1"/>
</dbReference>
<dbReference type="PROSITE" id="PS51873">
    <property type="entry name" value="TRIAD"/>
    <property type="match status" value="1"/>
</dbReference>
<feature type="domain" description="RRM" evidence="10">
    <location>
        <begin position="961"/>
        <end position="1036"/>
    </location>
</feature>
<evidence type="ECO:0000256" key="9">
    <source>
        <dbReference type="SAM" id="MobiDB-lite"/>
    </source>
</evidence>
<keyword evidence="1" id="KW-0808">Transferase</keyword>
<feature type="compositionally biased region" description="Low complexity" evidence="9">
    <location>
        <begin position="658"/>
        <end position="674"/>
    </location>
</feature>
<feature type="domain" description="C3H1-type" evidence="11">
    <location>
        <begin position="3"/>
        <end position="27"/>
    </location>
</feature>
<keyword evidence="3" id="KW-0677">Repeat</keyword>
<feature type="region of interest" description="Disordered" evidence="9">
    <location>
        <begin position="838"/>
        <end position="858"/>
    </location>
</feature>
<feature type="domain" description="RING-type" evidence="12">
    <location>
        <begin position="1418"/>
        <end position="1570"/>
    </location>
</feature>
<comment type="caution">
    <text evidence="13">The sequence shown here is derived from an EMBL/GenBank/DDBJ whole genome shotgun (WGS) entry which is preliminary data.</text>
</comment>
<dbReference type="SUPFAM" id="SSF54928">
    <property type="entry name" value="RNA-binding domain, RBD"/>
    <property type="match status" value="1"/>
</dbReference>
<evidence type="ECO:0000259" key="10">
    <source>
        <dbReference type="PROSITE" id="PS50102"/>
    </source>
</evidence>
<feature type="compositionally biased region" description="Polar residues" evidence="9">
    <location>
        <begin position="491"/>
        <end position="520"/>
    </location>
</feature>
<feature type="domain" description="C3H1-type" evidence="11">
    <location>
        <begin position="100"/>
        <end position="127"/>
    </location>
</feature>
<dbReference type="OrthoDB" id="1431934at2759"/>
<dbReference type="InterPro" id="IPR045072">
    <property type="entry name" value="MKRN-like"/>
</dbReference>
<keyword evidence="2 8" id="KW-0479">Metal-binding</keyword>
<reference evidence="13 14" key="1">
    <citation type="journal article" date="2020" name="ISME J.">
        <title>Uncovering the hidden diversity of litter-decomposition mechanisms in mushroom-forming fungi.</title>
        <authorList>
            <person name="Floudas D."/>
            <person name="Bentzer J."/>
            <person name="Ahren D."/>
            <person name="Johansson T."/>
            <person name="Persson P."/>
            <person name="Tunlid A."/>
        </authorList>
    </citation>
    <scope>NUCLEOTIDE SEQUENCE [LARGE SCALE GENOMIC DNA]</scope>
    <source>
        <strain evidence="13 14">CBS 291.85</strain>
    </source>
</reference>
<proteinExistence type="predicted"/>
<feature type="domain" description="C3H1-type" evidence="11">
    <location>
        <begin position="61"/>
        <end position="88"/>
    </location>
</feature>
<feature type="domain" description="C3H1-type" evidence="11">
    <location>
        <begin position="863"/>
        <end position="890"/>
    </location>
</feature>
<dbReference type="CDD" id="cd16449">
    <property type="entry name" value="RING-HC"/>
    <property type="match status" value="1"/>
</dbReference>
<dbReference type="GO" id="GO:0008270">
    <property type="term" value="F:zinc ion binding"/>
    <property type="evidence" value="ECO:0007669"/>
    <property type="project" value="UniProtKB-KW"/>
</dbReference>
<dbReference type="Pfam" id="PF14608">
    <property type="entry name" value="zf-CCCH_2"/>
    <property type="match status" value="6"/>
</dbReference>
<feature type="domain" description="C3H1-type" evidence="11">
    <location>
        <begin position="29"/>
        <end position="56"/>
    </location>
</feature>
<dbReference type="Gene3D" id="3.30.70.330">
    <property type="match status" value="1"/>
</dbReference>
<keyword evidence="7" id="KW-0694">RNA-binding</keyword>
<feature type="compositionally biased region" description="Polar residues" evidence="9">
    <location>
        <begin position="629"/>
        <end position="645"/>
    </location>
</feature>
<feature type="zinc finger region" description="C3H1-type" evidence="8">
    <location>
        <begin position="61"/>
        <end position="88"/>
    </location>
</feature>
<dbReference type="PROSITE" id="PS00518">
    <property type="entry name" value="ZF_RING_1"/>
    <property type="match status" value="1"/>
</dbReference>
<dbReference type="InterPro" id="IPR036855">
    <property type="entry name" value="Znf_CCCH_sf"/>
</dbReference>
<dbReference type="GO" id="GO:0000209">
    <property type="term" value="P:protein polyubiquitination"/>
    <property type="evidence" value="ECO:0007669"/>
    <property type="project" value="InterPro"/>
</dbReference>
<evidence type="ECO:0000256" key="1">
    <source>
        <dbReference type="ARBA" id="ARBA00022679"/>
    </source>
</evidence>
<dbReference type="SMART" id="SM00360">
    <property type="entry name" value="RRM"/>
    <property type="match status" value="2"/>
</dbReference>
<dbReference type="InterPro" id="IPR018957">
    <property type="entry name" value="Znf_C3HC4_RING-type"/>
</dbReference>
<dbReference type="SUPFAM" id="SSF90229">
    <property type="entry name" value="CCCH zinc finger"/>
    <property type="match status" value="4"/>
</dbReference>
<feature type="zinc finger region" description="C3H1-type" evidence="8">
    <location>
        <begin position="100"/>
        <end position="127"/>
    </location>
</feature>
<protein>
    <recommendedName>
        <fullName evidence="15">RING-type E3 ubiquitin transferase</fullName>
    </recommendedName>
</protein>
<feature type="domain" description="C3H1-type" evidence="11">
    <location>
        <begin position="422"/>
        <end position="449"/>
    </location>
</feature>
<dbReference type="InterPro" id="IPR035979">
    <property type="entry name" value="RBD_domain_sf"/>
</dbReference>